<dbReference type="Gene3D" id="3.90.79.10">
    <property type="entry name" value="Nucleoside Triphosphate Pyrophosphohydrolase"/>
    <property type="match status" value="1"/>
</dbReference>
<dbReference type="SUPFAM" id="SSF55811">
    <property type="entry name" value="Nudix"/>
    <property type="match status" value="1"/>
</dbReference>
<dbReference type="PROSITE" id="PS00893">
    <property type="entry name" value="NUDIX_BOX"/>
    <property type="match status" value="1"/>
</dbReference>
<dbReference type="InterPro" id="IPR015797">
    <property type="entry name" value="NUDIX_hydrolase-like_dom_sf"/>
</dbReference>
<dbReference type="OrthoDB" id="447842at2759"/>
<dbReference type="Proteomes" id="UP000310189">
    <property type="component" value="Unassembled WGS sequence"/>
</dbReference>
<accession>A0A4T0FWV6</accession>
<dbReference type="Pfam" id="PF00293">
    <property type="entry name" value="NUDIX"/>
    <property type="match status" value="1"/>
</dbReference>
<keyword evidence="1 2" id="KW-0378">Hydrolase</keyword>
<dbReference type="PANTHER" id="PTHR16099">
    <property type="entry name" value="8-OXO-DGTP DIPHOSPHATES NUDT15"/>
    <property type="match status" value="1"/>
</dbReference>
<dbReference type="InterPro" id="IPR020476">
    <property type="entry name" value="Nudix_hydrolase"/>
</dbReference>
<evidence type="ECO:0000313" key="4">
    <source>
        <dbReference type="EMBL" id="TIA92920.1"/>
    </source>
</evidence>
<comment type="similarity">
    <text evidence="2">Belongs to the Nudix hydrolase family.</text>
</comment>
<dbReference type="PRINTS" id="PR00502">
    <property type="entry name" value="NUDIXFAMILY"/>
</dbReference>
<dbReference type="InterPro" id="IPR000086">
    <property type="entry name" value="NUDIX_hydrolase_dom"/>
</dbReference>
<dbReference type="AlphaFoldDB" id="A0A4T0FWV6"/>
<reference evidence="4 5" key="1">
    <citation type="submission" date="2019-03" db="EMBL/GenBank/DDBJ databases">
        <title>Sequencing 23 genomes of Wallemia ichthyophaga.</title>
        <authorList>
            <person name="Gostincar C."/>
        </authorList>
    </citation>
    <scope>NUCLEOTIDE SEQUENCE [LARGE SCALE GENOMIC DNA]</scope>
    <source>
        <strain evidence="4 5">EXF-5753</strain>
    </source>
</reference>
<evidence type="ECO:0000256" key="1">
    <source>
        <dbReference type="ARBA" id="ARBA00022801"/>
    </source>
</evidence>
<name>A0A4T0FWV6_9BASI</name>
<dbReference type="GO" id="GO:0005829">
    <property type="term" value="C:cytosol"/>
    <property type="evidence" value="ECO:0007669"/>
    <property type="project" value="TreeGrafter"/>
</dbReference>
<evidence type="ECO:0000256" key="2">
    <source>
        <dbReference type="RuleBase" id="RU003476"/>
    </source>
</evidence>
<keyword evidence="5" id="KW-1185">Reference proteome</keyword>
<dbReference type="GO" id="GO:0035539">
    <property type="term" value="F:8-oxo-7,8-dihydrodeoxyguanosine triphosphate pyrophosphatase activity"/>
    <property type="evidence" value="ECO:0007669"/>
    <property type="project" value="TreeGrafter"/>
</dbReference>
<evidence type="ECO:0000259" key="3">
    <source>
        <dbReference type="PROSITE" id="PS51462"/>
    </source>
</evidence>
<organism evidence="4 5">
    <name type="scientific">Wallemia hederae</name>
    <dbReference type="NCBI Taxonomy" id="1540922"/>
    <lineage>
        <taxon>Eukaryota</taxon>
        <taxon>Fungi</taxon>
        <taxon>Dikarya</taxon>
        <taxon>Basidiomycota</taxon>
        <taxon>Wallemiomycotina</taxon>
        <taxon>Wallemiomycetes</taxon>
        <taxon>Wallemiales</taxon>
        <taxon>Wallemiaceae</taxon>
        <taxon>Wallemia</taxon>
    </lineage>
</organism>
<gene>
    <name evidence="4" type="ORF">E3P99_00357</name>
</gene>
<dbReference type="CDD" id="cd04678">
    <property type="entry name" value="NUDIX_MTH2_Nudt15"/>
    <property type="match status" value="1"/>
</dbReference>
<dbReference type="GO" id="GO:0006203">
    <property type="term" value="P:dGTP catabolic process"/>
    <property type="evidence" value="ECO:0007669"/>
    <property type="project" value="TreeGrafter"/>
</dbReference>
<evidence type="ECO:0000313" key="5">
    <source>
        <dbReference type="Proteomes" id="UP000310189"/>
    </source>
</evidence>
<comment type="caution">
    <text evidence="4">The sequence shown here is derived from an EMBL/GenBank/DDBJ whole genome shotgun (WGS) entry which is preliminary data.</text>
</comment>
<dbReference type="PANTHER" id="PTHR16099:SF5">
    <property type="entry name" value="NUCLEOTIDE TRIPHOSPHATE DIPHOSPHATASE NUDT15"/>
    <property type="match status" value="1"/>
</dbReference>
<proteinExistence type="inferred from homology"/>
<dbReference type="PROSITE" id="PS51462">
    <property type="entry name" value="NUDIX"/>
    <property type="match status" value="1"/>
</dbReference>
<sequence length="180" mass="20098">MLPAPVAEDDAEESYEQITAHNTYTPCTTTTIMINVGVGCFVLNHRDQILVGKRLNSIGHAPAALPGGHLEFGESFEQCAAREVEEETGLNPDILSEWKFGTAVSAVTEEQHYVTIFMIAKQATDTELMPITSEPEKCEGWSWVEWEDLKSIAPNRLFKPLSVLIKDRSTFRPTFRPSVE</sequence>
<feature type="domain" description="Nudix hydrolase" evidence="3">
    <location>
        <begin position="33"/>
        <end position="166"/>
    </location>
</feature>
<dbReference type="FunFam" id="3.90.79.10:FF:000060">
    <property type="entry name" value="Nudix hydrolase 1"/>
    <property type="match status" value="1"/>
</dbReference>
<dbReference type="InterPro" id="IPR020084">
    <property type="entry name" value="NUDIX_hydrolase_CS"/>
</dbReference>
<dbReference type="EMBL" id="SPNW01000004">
    <property type="protein sequence ID" value="TIA92920.1"/>
    <property type="molecule type" value="Genomic_DNA"/>
</dbReference>
<protein>
    <recommendedName>
        <fullName evidence="3">Nudix hydrolase domain-containing protein</fullName>
    </recommendedName>
</protein>